<dbReference type="InterPro" id="IPR025841">
    <property type="entry name" value="CP_ATPgrasp_2"/>
</dbReference>
<dbReference type="InterPro" id="IPR051680">
    <property type="entry name" value="ATP-dep_Glu-Cys_Ligase-2"/>
</dbReference>
<sequence length="565" mass="61291">MVDLFDGYGATLLTRSRRAGASPWDEMFPEPKSQDGVEARAAYKDIYSALARMTQEELRGRTDALASSYLAQGVTFDFAGEERPFPLDAVPRVIEQSEWVDVEAGVKQRVKALEAFLADIYGSQAAVRDGVIPAALISSSNHFHREAAGIVSPNNVRIQVSGIDLIRDEKGAWRVLEDNVRVPSGVSYVISNRRVMAQTLPELFVSMRVRPVGDYPNKLLQALRASAPAGVDDPTVVVLTPGVYNSAYFEHTLLARLMGVELVEGRDLFCSGGRVWMRTTAGPTRVDVIYRRVDDEFIDPLQFRADSMLGSPGLLLAARLGNVTIANAVGNGVADDKLVYTYLPDLIQYYLGEKPIIPNVDTWRLEDPGALEEVLDRLDELVVKPVDGSGGKGLVVGPDASPKELETLRNRLIADPRGWIAQPVVQLSTIPTLVEDGMRPRHADLRPFAVNDGNDVWVLPGGLTRVALPEGQLVVNSSQGGGSKDTWVVGQDPFALVGAASRDAHDIQGLVAEQAANTQAIPIIGHGHQPDHSPEDAPRSDQSQQQQQSRVSTDAHPGPVTKGDV</sequence>
<evidence type="ECO:0000313" key="3">
    <source>
        <dbReference type="EMBL" id="MCS5716046.1"/>
    </source>
</evidence>
<dbReference type="PANTHER" id="PTHR34595:SF7">
    <property type="entry name" value="SLL1039 PROTEIN"/>
    <property type="match status" value="1"/>
</dbReference>
<feature type="domain" description="Circularly permuted ATP-grasp type 2" evidence="2">
    <location>
        <begin position="91"/>
        <end position="467"/>
    </location>
</feature>
<dbReference type="EMBL" id="JANTEZ010000007">
    <property type="protein sequence ID" value="MCS5716046.1"/>
    <property type="molecule type" value="Genomic_DNA"/>
</dbReference>
<proteinExistence type="predicted"/>
<dbReference type="Gene3D" id="3.40.50.11290">
    <property type="match status" value="1"/>
</dbReference>
<evidence type="ECO:0000313" key="4">
    <source>
        <dbReference type="Proteomes" id="UP001165580"/>
    </source>
</evidence>
<dbReference type="PIRSF" id="PIRSF005522">
    <property type="entry name" value="UCP005522"/>
    <property type="match status" value="1"/>
</dbReference>
<dbReference type="SUPFAM" id="SSF56059">
    <property type="entry name" value="Glutathione synthetase ATP-binding domain-like"/>
    <property type="match status" value="1"/>
</dbReference>
<dbReference type="RefSeq" id="WP_259487544.1">
    <property type="nucleotide sequence ID" value="NZ_JANTEZ010000007.1"/>
</dbReference>
<protein>
    <submittedName>
        <fullName evidence="3">Circularly permuted type 2 ATP-grasp protein</fullName>
    </submittedName>
</protein>
<dbReference type="InterPro" id="IPR016450">
    <property type="entry name" value="UCP005522"/>
</dbReference>
<dbReference type="Proteomes" id="UP001165580">
    <property type="component" value="Unassembled WGS sequence"/>
</dbReference>
<feature type="region of interest" description="Disordered" evidence="1">
    <location>
        <begin position="524"/>
        <end position="565"/>
    </location>
</feature>
<name>A0ABT2GIV7_9MICO</name>
<gene>
    <name evidence="3" type="ORF">NVV95_15990</name>
</gene>
<keyword evidence="4" id="KW-1185">Reference proteome</keyword>
<feature type="compositionally biased region" description="Basic and acidic residues" evidence="1">
    <location>
        <begin position="528"/>
        <end position="539"/>
    </location>
</feature>
<dbReference type="Pfam" id="PF14403">
    <property type="entry name" value="CP_ATPgrasp_2"/>
    <property type="match status" value="1"/>
</dbReference>
<comment type="caution">
    <text evidence="3">The sequence shown here is derived from an EMBL/GenBank/DDBJ whole genome shotgun (WGS) entry which is preliminary data.</text>
</comment>
<organism evidence="3 4">
    <name type="scientific">Herbiconiux gentiana</name>
    <dbReference type="NCBI Taxonomy" id="2970912"/>
    <lineage>
        <taxon>Bacteria</taxon>
        <taxon>Bacillati</taxon>
        <taxon>Actinomycetota</taxon>
        <taxon>Actinomycetes</taxon>
        <taxon>Micrococcales</taxon>
        <taxon>Microbacteriaceae</taxon>
        <taxon>Herbiconiux</taxon>
    </lineage>
</organism>
<reference evidence="3" key="1">
    <citation type="submission" date="2022-08" db="EMBL/GenBank/DDBJ databases">
        <authorList>
            <person name="Deng Y."/>
            <person name="Han X.-F."/>
            <person name="Zhang Y.-Q."/>
        </authorList>
    </citation>
    <scope>NUCLEOTIDE SEQUENCE</scope>
    <source>
        <strain evidence="3">CPCC 205716</strain>
    </source>
</reference>
<evidence type="ECO:0000256" key="1">
    <source>
        <dbReference type="SAM" id="MobiDB-lite"/>
    </source>
</evidence>
<dbReference type="Gene3D" id="3.30.1490.270">
    <property type="match status" value="1"/>
</dbReference>
<evidence type="ECO:0000259" key="2">
    <source>
        <dbReference type="Pfam" id="PF14403"/>
    </source>
</evidence>
<accession>A0ABT2GIV7</accession>
<dbReference type="PANTHER" id="PTHR34595">
    <property type="entry name" value="BLR5612 PROTEIN"/>
    <property type="match status" value="1"/>
</dbReference>